<dbReference type="GO" id="GO:0006508">
    <property type="term" value="P:proteolysis"/>
    <property type="evidence" value="ECO:0007669"/>
    <property type="project" value="UniProtKB-KW"/>
</dbReference>
<dbReference type="EMBL" id="CP073041">
    <property type="protein sequence ID" value="UXE60472.1"/>
    <property type="molecule type" value="Genomic_DNA"/>
</dbReference>
<proteinExistence type="predicted"/>
<evidence type="ECO:0000256" key="1">
    <source>
        <dbReference type="SAM" id="Phobius"/>
    </source>
</evidence>
<dbReference type="Gene3D" id="2.40.10.120">
    <property type="match status" value="1"/>
</dbReference>
<dbReference type="SUPFAM" id="SSF50494">
    <property type="entry name" value="Trypsin-like serine proteases"/>
    <property type="match status" value="1"/>
</dbReference>
<keyword evidence="2" id="KW-0378">Hydrolase</keyword>
<organism evidence="2">
    <name type="scientific">Woronichinia naegeliana WA131</name>
    <dbReference type="NCBI Taxonomy" id="2824559"/>
    <lineage>
        <taxon>Bacteria</taxon>
        <taxon>Bacillati</taxon>
        <taxon>Cyanobacteriota</taxon>
        <taxon>Cyanophyceae</taxon>
        <taxon>Synechococcales</taxon>
        <taxon>Coelosphaeriaceae</taxon>
        <taxon>Woronichinia</taxon>
    </lineage>
</organism>
<keyword evidence="1" id="KW-0472">Membrane</keyword>
<protein>
    <submittedName>
        <fullName evidence="2">Serine protease</fullName>
    </submittedName>
</protein>
<keyword evidence="2" id="KW-0645">Protease</keyword>
<sequence>MLVLNSSVQAFTFLDNQTLLISEEKQGKFLPEEQIHDLSELITVRVFGVDSKAWENIQSNAIKSSGSGVIVEKKEVKVKKGSLFLYFVLTNNHISSQSKEFYIKTHDGLIHKAFVHPTSKFQKNNIKIDLGLLGFYTPYSYEKAVIGTSDKLEDGSQLFVTGFPCNVSVEIINCPAKFTFEPGRVFKAPKLLKDGYQLGFTNPVSEGMSGGANLNIQGKLIGITGRRPSDVVDVPQYQYADQPVVPEIIRDNAPLALGLPIEHYSSLERDNLLSDFIRKIPPLSQNFELFVLLNNSRSRSPVPLPANNLNRNFFLNNKLLLVLGIIILFFGVFSVCWNNRRRKRTFIAEFIIYSSQNQYYVQINKYLYNRRKRRYLSFKKHQEEDGYWINEGDFSLLEFLEGGYEFSTSNSYVTVLPFPQKIVNPKNFFKQYPNSVPLELMVVYPNPIRQSQYVIELAENIEKETKFTLYKEGVGDSVKIRFKYNFTACHSNSSESKLILPRKYY</sequence>
<dbReference type="AlphaFoldDB" id="A0A977KV53"/>
<dbReference type="KEGG" id="wna:KA717_33815"/>
<keyword evidence="1" id="KW-0812">Transmembrane</keyword>
<keyword evidence="1" id="KW-1133">Transmembrane helix</keyword>
<gene>
    <name evidence="2" type="ORF">KA717_33815</name>
</gene>
<dbReference type="InterPro" id="IPR009003">
    <property type="entry name" value="Peptidase_S1_PA"/>
</dbReference>
<reference evidence="2" key="1">
    <citation type="submission" date="2021-04" db="EMBL/GenBank/DDBJ databases">
        <title>Genome sequence of Woronichinia naegeliana from Washington state freshwater lake bloom.</title>
        <authorList>
            <person name="Dreher T.W."/>
        </authorList>
    </citation>
    <scope>NUCLEOTIDE SEQUENCE</scope>
    <source>
        <strain evidence="2">WA131</strain>
    </source>
</reference>
<evidence type="ECO:0000313" key="2">
    <source>
        <dbReference type="EMBL" id="UXE60472.1"/>
    </source>
</evidence>
<dbReference type="Pfam" id="PF13365">
    <property type="entry name" value="Trypsin_2"/>
    <property type="match status" value="1"/>
</dbReference>
<dbReference type="GO" id="GO:0008233">
    <property type="term" value="F:peptidase activity"/>
    <property type="evidence" value="ECO:0007669"/>
    <property type="project" value="UniProtKB-KW"/>
</dbReference>
<feature type="transmembrane region" description="Helical" evidence="1">
    <location>
        <begin position="319"/>
        <end position="337"/>
    </location>
</feature>
<dbReference type="Proteomes" id="UP001065613">
    <property type="component" value="Chromosome"/>
</dbReference>
<name>A0A977KV53_9CYAN</name>
<accession>A0A977KV53</accession>